<reference evidence="2" key="1">
    <citation type="submission" date="2016-10" db="EMBL/GenBank/DDBJ databases">
        <authorList>
            <person name="Varghese N."/>
            <person name="Submissions S."/>
        </authorList>
    </citation>
    <scope>NUCLEOTIDE SEQUENCE [LARGE SCALE GENOMIC DNA]</scope>
    <source>
        <strain evidence="2">DSM 25329</strain>
    </source>
</reference>
<dbReference type="STRING" id="659014.SAMN04487996_101253"/>
<evidence type="ECO:0000313" key="2">
    <source>
        <dbReference type="Proteomes" id="UP000198748"/>
    </source>
</evidence>
<accession>A0A1G6VII0</accession>
<keyword evidence="2" id="KW-1185">Reference proteome</keyword>
<dbReference type="EMBL" id="FNAN01000001">
    <property type="protein sequence ID" value="SDD53344.1"/>
    <property type="molecule type" value="Genomic_DNA"/>
</dbReference>
<sequence>MVNARPILTDLRSRIQAYDASQTVYLSRETSAHHGDRPASVLDMSSFGINEVALPGLLQFLGIRSITLDSPHDLTPLADMQIDTTNIASERYPWIFVRNNAIIAELRALFRRSRTVAFDNWSSLVGASDLWSGLLYDVIKPINKKDLEFIFYLGNPENRLSFQVDEVLDIISDFSLYSKVTFALDEGETVKLWKVLNGIQADAGPESEDAGDLNRKCISIYRTLNVTRLLVYSASKAVLYSNQQQFTLARMRAAPVLELATDARQNFIAGFSMSLLLQLEIAHCVAFGLVVFGSFGQQCERLDQQNLLAYIDQWIDDLERPDTMHLYQ</sequence>
<dbReference type="AlphaFoldDB" id="A0A1G6VII0"/>
<gene>
    <name evidence="1" type="ORF">SAMN04487996_101253</name>
</gene>
<evidence type="ECO:0000313" key="1">
    <source>
        <dbReference type="EMBL" id="SDD53344.1"/>
    </source>
</evidence>
<name>A0A1G6VII0_9BACT</name>
<dbReference type="Proteomes" id="UP000198748">
    <property type="component" value="Unassembled WGS sequence"/>
</dbReference>
<protein>
    <submittedName>
        <fullName evidence="1">Uncharacterized protein</fullName>
    </submittedName>
</protein>
<proteinExistence type="predicted"/>
<organism evidence="1 2">
    <name type="scientific">Dyadobacter soli</name>
    <dbReference type="NCBI Taxonomy" id="659014"/>
    <lineage>
        <taxon>Bacteria</taxon>
        <taxon>Pseudomonadati</taxon>
        <taxon>Bacteroidota</taxon>
        <taxon>Cytophagia</taxon>
        <taxon>Cytophagales</taxon>
        <taxon>Spirosomataceae</taxon>
        <taxon>Dyadobacter</taxon>
    </lineage>
</organism>